<comment type="caution">
    <text evidence="1">The sequence shown here is derived from an EMBL/GenBank/DDBJ whole genome shotgun (WGS) entry which is preliminary data.</text>
</comment>
<organism evidence="1 3">
    <name type="scientific">Streptomyces sanglieri</name>
    <dbReference type="NCBI Taxonomy" id="193460"/>
    <lineage>
        <taxon>Bacteria</taxon>
        <taxon>Bacillati</taxon>
        <taxon>Actinomycetota</taxon>
        <taxon>Actinomycetes</taxon>
        <taxon>Kitasatosporales</taxon>
        <taxon>Streptomycetaceae</taxon>
        <taxon>Streptomyces</taxon>
    </lineage>
</organism>
<evidence type="ECO:0000313" key="1">
    <source>
        <dbReference type="EMBL" id="MFD0622174.1"/>
    </source>
</evidence>
<sequence>MSEQAVTYVRRLTIADQRAKQVLVLLAERTEIRSAPRDAEIPEIMGLELSPADIPGLAARVGLDHEGFRAQLRGLKQHVRMDVLEHGDGVWEIVYGPSYTDRQLTAPRPSVVSEGNVDGLHAFWLPGWDRYSTWGYEEGLDHYYARIIHNSDDRDAEPRIWITPPRYVARTIDELAQAVAEAIAPYEPIPMPASIIKMYMTKPPASR</sequence>
<evidence type="ECO:0000313" key="2">
    <source>
        <dbReference type="EMBL" id="MFD0622452.1"/>
    </source>
</evidence>
<dbReference type="EMBL" id="JBHTGL010000006">
    <property type="protein sequence ID" value="MFD0622452.1"/>
    <property type="molecule type" value="Genomic_DNA"/>
</dbReference>
<keyword evidence="3" id="KW-1185">Reference proteome</keyword>
<proteinExistence type="predicted"/>
<gene>
    <name evidence="1" type="ORF">ACFQ2K_04435</name>
    <name evidence="2" type="ORF">ACFQ2K_06015</name>
</gene>
<accession>A0ABW2WQS0</accession>
<dbReference type="EMBL" id="JBHTGL010000005">
    <property type="protein sequence ID" value="MFD0622174.1"/>
    <property type="molecule type" value="Genomic_DNA"/>
</dbReference>
<protein>
    <submittedName>
        <fullName evidence="1">Uncharacterized protein</fullName>
    </submittedName>
</protein>
<name>A0ABW2WQS0_9ACTN</name>
<dbReference type="Proteomes" id="UP001596915">
    <property type="component" value="Unassembled WGS sequence"/>
</dbReference>
<evidence type="ECO:0000313" key="3">
    <source>
        <dbReference type="Proteomes" id="UP001596915"/>
    </source>
</evidence>
<reference evidence="1" key="3">
    <citation type="submission" date="2024-09" db="EMBL/GenBank/DDBJ databases">
        <authorList>
            <person name="Sun Q."/>
            <person name="Mori K."/>
        </authorList>
    </citation>
    <scope>NUCLEOTIDE SEQUENCE</scope>
    <source>
        <strain evidence="1">JCM 12607</strain>
    </source>
</reference>
<reference evidence="3" key="2">
    <citation type="journal article" date="2019" name="Int. J. Syst. Evol. Microbiol.">
        <title>The Global Catalogue of Microorganisms (GCM) 10K type strain sequencing project: providing services to taxonomists for standard genome sequencing and annotation.</title>
        <authorList>
            <consortium name="The Broad Institute Genomics Platform"/>
            <consortium name="The Broad Institute Genome Sequencing Center for Infectious Disease"/>
            <person name="Wu L."/>
            <person name="Ma J."/>
        </authorList>
    </citation>
    <scope>NUCLEOTIDE SEQUENCE [LARGE SCALE GENOMIC DNA]</scope>
    <source>
        <strain evidence="3">JCM 12607</strain>
    </source>
</reference>
<reference evidence="1" key="1">
    <citation type="journal article" date="2014" name="Int. J. Syst. Evol. Microbiol.">
        <title>Complete genome of a new Firmicutes species belonging to the dominant human colonic microbiota ('Ruminococcus bicirculans') reveals two chromosomes and a selective capacity to utilize plant glucans.</title>
        <authorList>
            <consortium name="NISC Comparative Sequencing Program"/>
            <person name="Wegmann U."/>
            <person name="Louis P."/>
            <person name="Goesmann A."/>
            <person name="Henrissat B."/>
            <person name="Duncan S.H."/>
            <person name="Flint H.J."/>
        </authorList>
    </citation>
    <scope>NUCLEOTIDE SEQUENCE</scope>
    <source>
        <strain evidence="1">JCM 12607</strain>
    </source>
</reference>